<dbReference type="Proteomes" id="UP001567537">
    <property type="component" value="Unassembled WGS sequence"/>
</dbReference>
<evidence type="ECO:0000313" key="6">
    <source>
        <dbReference type="EMBL" id="MEZ3181545.1"/>
    </source>
</evidence>
<dbReference type="EMBL" id="JAHWZY010000027">
    <property type="protein sequence ID" value="MEZ3181545.1"/>
    <property type="molecule type" value="Genomic_DNA"/>
</dbReference>
<evidence type="ECO:0000256" key="1">
    <source>
        <dbReference type="ARBA" id="ARBA00007553"/>
    </source>
</evidence>
<feature type="compositionally biased region" description="Gly residues" evidence="2">
    <location>
        <begin position="175"/>
        <end position="185"/>
    </location>
</feature>
<dbReference type="CDD" id="cd06583">
    <property type="entry name" value="PGRP"/>
    <property type="match status" value="1"/>
</dbReference>
<dbReference type="InterPro" id="IPR015510">
    <property type="entry name" value="PGRP"/>
</dbReference>
<dbReference type="PANTHER" id="PTHR11022">
    <property type="entry name" value="PEPTIDOGLYCAN RECOGNITION PROTEIN"/>
    <property type="match status" value="1"/>
</dbReference>
<organism evidence="6 7">
    <name type="scientific">Streptomyces pimonensis</name>
    <dbReference type="NCBI Taxonomy" id="2860288"/>
    <lineage>
        <taxon>Bacteria</taxon>
        <taxon>Bacillati</taxon>
        <taxon>Actinomycetota</taxon>
        <taxon>Actinomycetes</taxon>
        <taxon>Kitasatosporales</taxon>
        <taxon>Streptomycetaceae</taxon>
        <taxon>Streptomyces</taxon>
    </lineage>
</organism>
<feature type="compositionally biased region" description="Low complexity" evidence="2">
    <location>
        <begin position="26"/>
        <end position="48"/>
    </location>
</feature>
<comment type="caution">
    <text evidence="6">The sequence shown here is derived from an EMBL/GenBank/DDBJ whole genome shotgun (WGS) entry which is preliminary data.</text>
</comment>
<sequence length="542" mass="54581">MRGILASSVGVACATALALPLAPPATAADAEPVPTAGAATRAAVTARPDVPGSTQSLPLGPLTRDRASGAAVLGLAPRAVRPFSLLGVVWDDPAAELHGRVQVRTRAVDTGAWSGWRDVETHYADHGADPGSSEGAADGVRGATAPLWVGESDGVEIRVLPEPGESEDASEEGAGAEGAGVGESGVGESEAGESGVGASGVGASGVGASGVGASGVGASGVGASGVGASEAGASGVGASGVGASEAGASGVGESGVGEPEDDDRSGAPSGLRLELVDPGDETPDGPRTGAMSAEATAASAANSALVPLGALEVPALDDERTRQEYLTLRGPELTGQQRAEPYIGPRPAIVTRRGWGADESLREKRFVYTGKVKAAFVHHTASGNTYTCAQAPSLIRGFHRYHVRSLGWRDIGYNFLVDKCGRIYEGRAGGVAKPVKGAHTMGFNTDTTGIAVIGTYGSEEPSSAAVKAVARLTAWKLGLHGMNPSAKTYLKSAGGNLHRKGKKVRLNVISGHRDGFNTSCPGGKLYKKLGTTRSTAARYQGR</sequence>
<feature type="chain" id="PRO_5046750877" evidence="3">
    <location>
        <begin position="28"/>
        <end position="542"/>
    </location>
</feature>
<dbReference type="SMART" id="SM00644">
    <property type="entry name" value="Ami_2"/>
    <property type="match status" value="1"/>
</dbReference>
<feature type="region of interest" description="Disordered" evidence="2">
    <location>
        <begin position="164"/>
        <end position="198"/>
    </location>
</feature>
<name>A0ABV4J3P7_9ACTN</name>
<dbReference type="PANTHER" id="PTHR11022:SF41">
    <property type="entry name" value="PEPTIDOGLYCAN-RECOGNITION PROTEIN LC-RELATED"/>
    <property type="match status" value="1"/>
</dbReference>
<dbReference type="SMART" id="SM00701">
    <property type="entry name" value="PGRP"/>
    <property type="match status" value="1"/>
</dbReference>
<evidence type="ECO:0000256" key="2">
    <source>
        <dbReference type="SAM" id="MobiDB-lite"/>
    </source>
</evidence>
<proteinExistence type="inferred from homology"/>
<keyword evidence="3" id="KW-0732">Signal</keyword>
<feature type="domain" description="N-acetylmuramoyl-L-alanine amidase" evidence="4">
    <location>
        <begin position="361"/>
        <end position="522"/>
    </location>
</feature>
<feature type="region of interest" description="Disordered" evidence="2">
    <location>
        <begin position="26"/>
        <end position="62"/>
    </location>
</feature>
<evidence type="ECO:0000313" key="7">
    <source>
        <dbReference type="Proteomes" id="UP001567537"/>
    </source>
</evidence>
<reference evidence="6 7" key="1">
    <citation type="journal article" date="2021" name="Res Sq">
        <title>Streptomyces Pimoensis sp. nov., Isolated From the Taklimakan Desert in Xinjiang, China.</title>
        <authorList>
            <person name="Zhang P."/>
            <person name="Luo X."/>
            <person name="Luo X."/>
            <person name="Liu Z."/>
            <person name="Xia Z."/>
            <person name="Wan C."/>
            <person name="zhang L."/>
        </authorList>
    </citation>
    <scope>NUCLEOTIDE SEQUENCE [LARGE SCALE GENOMIC DNA]</scope>
    <source>
        <strain evidence="6 7">TRM75549</strain>
    </source>
</reference>
<evidence type="ECO:0000259" key="4">
    <source>
        <dbReference type="SMART" id="SM00644"/>
    </source>
</evidence>
<dbReference type="InterPro" id="IPR006619">
    <property type="entry name" value="PGRP_domain_met/bac"/>
</dbReference>
<accession>A0ABV4J3P7</accession>
<dbReference type="Pfam" id="PF01510">
    <property type="entry name" value="Amidase_2"/>
    <property type="match status" value="1"/>
</dbReference>
<gene>
    <name evidence="6" type="ORF">KYY02_23515</name>
</gene>
<keyword evidence="7" id="KW-1185">Reference proteome</keyword>
<protein>
    <submittedName>
        <fullName evidence="6">N-acetylmuramoyl-L-alanine amidase</fullName>
        <ecNumber evidence="6">3.5.1.28</ecNumber>
    </submittedName>
</protein>
<evidence type="ECO:0000256" key="3">
    <source>
        <dbReference type="SAM" id="SignalP"/>
    </source>
</evidence>
<dbReference type="EC" id="3.5.1.28" evidence="6"/>
<dbReference type="RefSeq" id="WP_371241196.1">
    <property type="nucleotide sequence ID" value="NZ_JAHWZY010000027.1"/>
</dbReference>
<keyword evidence="6" id="KW-0378">Hydrolase</keyword>
<evidence type="ECO:0000259" key="5">
    <source>
        <dbReference type="SMART" id="SM00701"/>
    </source>
</evidence>
<dbReference type="SUPFAM" id="SSF55846">
    <property type="entry name" value="N-acetylmuramoyl-L-alanine amidase-like"/>
    <property type="match status" value="1"/>
</dbReference>
<feature type="region of interest" description="Disordered" evidence="2">
    <location>
        <begin position="232"/>
        <end position="296"/>
    </location>
</feature>
<dbReference type="InterPro" id="IPR002502">
    <property type="entry name" value="Amidase_domain"/>
</dbReference>
<comment type="similarity">
    <text evidence="1">Belongs to the N-acetylmuramoyl-L-alanine amidase 2 family.</text>
</comment>
<dbReference type="Gene3D" id="3.40.80.10">
    <property type="entry name" value="Peptidoglycan recognition protein-like"/>
    <property type="match status" value="1"/>
</dbReference>
<dbReference type="InterPro" id="IPR036505">
    <property type="entry name" value="Amidase/PGRP_sf"/>
</dbReference>
<feature type="signal peptide" evidence="3">
    <location>
        <begin position="1"/>
        <end position="27"/>
    </location>
</feature>
<dbReference type="GO" id="GO:0008745">
    <property type="term" value="F:N-acetylmuramoyl-L-alanine amidase activity"/>
    <property type="evidence" value="ECO:0007669"/>
    <property type="project" value="UniProtKB-EC"/>
</dbReference>
<feature type="domain" description="Peptidoglycan recognition protein family" evidence="5">
    <location>
        <begin position="347"/>
        <end position="495"/>
    </location>
</feature>